<dbReference type="RefSeq" id="WP_345533304.1">
    <property type="nucleotide sequence ID" value="NZ_BAABLD010000008.1"/>
</dbReference>
<evidence type="ECO:0000313" key="4">
    <source>
        <dbReference type="Proteomes" id="UP001500547"/>
    </source>
</evidence>
<proteinExistence type="predicted"/>
<comment type="caution">
    <text evidence="3">The sequence shown here is derived from an EMBL/GenBank/DDBJ whole genome shotgun (WGS) entry which is preliminary data.</text>
</comment>
<dbReference type="Pfam" id="PF01841">
    <property type="entry name" value="Transglut_core"/>
    <property type="match status" value="1"/>
</dbReference>
<dbReference type="Gene3D" id="2.60.40.3140">
    <property type="match status" value="1"/>
</dbReference>
<dbReference type="Pfam" id="PF12969">
    <property type="entry name" value="DUF3857"/>
    <property type="match status" value="1"/>
</dbReference>
<dbReference type="InterPro" id="IPR011990">
    <property type="entry name" value="TPR-like_helical_dom_sf"/>
</dbReference>
<feature type="signal peptide" evidence="1">
    <location>
        <begin position="1"/>
        <end position="27"/>
    </location>
</feature>
<dbReference type="SUPFAM" id="SSF48452">
    <property type="entry name" value="TPR-like"/>
    <property type="match status" value="1"/>
</dbReference>
<feature type="chain" id="PRO_5047090225" evidence="1">
    <location>
        <begin position="28"/>
        <end position="922"/>
    </location>
</feature>
<keyword evidence="1" id="KW-0732">Signal</keyword>
<gene>
    <name evidence="3" type="ORF">GCM10025770_24890</name>
</gene>
<dbReference type="InterPro" id="IPR024618">
    <property type="entry name" value="DUF3857"/>
</dbReference>
<dbReference type="Proteomes" id="UP001500547">
    <property type="component" value="Unassembled WGS sequence"/>
</dbReference>
<name>A0ABP9QST1_9RHOO</name>
<dbReference type="EMBL" id="BAABLD010000008">
    <property type="protein sequence ID" value="GAA5166983.1"/>
    <property type="molecule type" value="Genomic_DNA"/>
</dbReference>
<feature type="domain" description="Transglutaminase-like" evidence="2">
    <location>
        <begin position="345"/>
        <end position="414"/>
    </location>
</feature>
<organism evidence="3 4">
    <name type="scientific">Viridibacterium curvum</name>
    <dbReference type="NCBI Taxonomy" id="1101404"/>
    <lineage>
        <taxon>Bacteria</taxon>
        <taxon>Pseudomonadati</taxon>
        <taxon>Pseudomonadota</taxon>
        <taxon>Betaproteobacteria</taxon>
        <taxon>Rhodocyclales</taxon>
        <taxon>Rhodocyclaceae</taxon>
        <taxon>Viridibacterium</taxon>
    </lineage>
</organism>
<evidence type="ECO:0000256" key="1">
    <source>
        <dbReference type="SAM" id="SignalP"/>
    </source>
</evidence>
<sequence length="922" mass="104116">MKPSLVVAFRCCFVSILFTLLPLASSAQQNEPQVREIRLPDSALVRDTRLPDWAPTALPLPDNKSDEPFFVRLSDTYVRLGDQTTYLVKRVSTANTAASLRDLGQLDVVFQPDYQQVKLHAIRILRGSDQIDMLDRAKVRFVQRERDVENAIFTGWVTATIVVEDLRVGDALELQYSLIGQNPVFGNRLFDGAGLEFSVASGVRRYTIDAPASRKVNVRVIGGSAQRADLKPEIITSNGRTLTRFTSRNSGSQEIDQYAPSDYSPLRWVQASEFASWKEVVGWAQGLFRTEPLPAEAQSLLRELRAIRDPEKQILRALKFVQADIRYVSMSLGENSHRPFSPSQVLSRRYGDCKDKSLLLVSLLREVGIQAWPVLVSTDYRRNLDTLLPSPTNFDHAIVKVALKDRRWFLDATLPEQSGTLDTIGDAHTDTLLLVVQDGNDRLERTPAARDALITIERAEHFRLKSMDEPAELDIEIQFAGLNAESVRHGFRNAAKEQIRKFYSGYLDRRYNQAELLQDPVIEDDQERNTLRLRLRYRVTGFAEKDQNDWNMRYLASNLTEQFYVPTNGRRTSPLALPSYPFVGRYGLRITLPENFDAKRTPYDKVIEEPGYRFEQHLTLNGREAQAHVELRITSDRIDASRVPTFLNNLRLSNAMLSSSFSVDTRDIRVERPNIPFKQTVRQHYEEVVASTTQRLPQASKLGVSPVDLLCERALAEAYLGQLEAARKDAESALHDNADSRAAVYCRSVVQLMERNVIASHAGFSRLVALGDNSHDLWMRRALSAYHLGRYEDARGDFARAMSAGNTDSQRERANYWQALCELRLGRPVTTTSTTAAWPAPGLALLKGAISPEKLLADIQASASGDALEVQLAEGYLFIAQYLQQRGQEIKRQAYLRLSLEKGMIFTFAHQASLLEIAVLKP</sequence>
<dbReference type="InterPro" id="IPR002931">
    <property type="entry name" value="Transglutaminase-like"/>
</dbReference>
<dbReference type="Gene3D" id="1.25.40.10">
    <property type="entry name" value="Tetratricopeptide repeat domain"/>
    <property type="match status" value="1"/>
</dbReference>
<keyword evidence="4" id="KW-1185">Reference proteome</keyword>
<dbReference type="Gene3D" id="3.10.620.30">
    <property type="match status" value="1"/>
</dbReference>
<reference evidence="4" key="1">
    <citation type="journal article" date="2019" name="Int. J. Syst. Evol. Microbiol.">
        <title>The Global Catalogue of Microorganisms (GCM) 10K type strain sequencing project: providing services to taxonomists for standard genome sequencing and annotation.</title>
        <authorList>
            <consortium name="The Broad Institute Genomics Platform"/>
            <consortium name="The Broad Institute Genome Sequencing Center for Infectious Disease"/>
            <person name="Wu L."/>
            <person name="Ma J."/>
        </authorList>
    </citation>
    <scope>NUCLEOTIDE SEQUENCE [LARGE SCALE GENOMIC DNA]</scope>
    <source>
        <strain evidence="4">JCM 18715</strain>
    </source>
</reference>
<dbReference type="SMART" id="SM00460">
    <property type="entry name" value="TGc"/>
    <property type="match status" value="1"/>
</dbReference>
<dbReference type="SUPFAM" id="SSF54001">
    <property type="entry name" value="Cysteine proteinases"/>
    <property type="match status" value="1"/>
</dbReference>
<dbReference type="InterPro" id="IPR038765">
    <property type="entry name" value="Papain-like_cys_pep_sf"/>
</dbReference>
<accession>A0ABP9QST1</accession>
<evidence type="ECO:0000313" key="3">
    <source>
        <dbReference type="EMBL" id="GAA5166983.1"/>
    </source>
</evidence>
<evidence type="ECO:0000259" key="2">
    <source>
        <dbReference type="SMART" id="SM00460"/>
    </source>
</evidence>
<protein>
    <submittedName>
        <fullName evidence="3">DUF3857 domain-containing protein</fullName>
    </submittedName>
</protein>